<dbReference type="InterPro" id="IPR002591">
    <property type="entry name" value="Phosphodiest/P_Trfase"/>
</dbReference>
<dbReference type="PANTHER" id="PTHR10151:SF120">
    <property type="entry name" value="BIS(5'-ADENOSYL)-TRIPHOSPHATASE"/>
    <property type="match status" value="1"/>
</dbReference>
<dbReference type="Pfam" id="PF01663">
    <property type="entry name" value="Phosphodiest"/>
    <property type="match status" value="1"/>
</dbReference>
<evidence type="ECO:0000313" key="2">
    <source>
        <dbReference type="EMBL" id="LAC24519.1"/>
    </source>
</evidence>
<sequence>MCPPLLLSCLLICLGCSAAQTTLPNSAVPDSAAALPVTTRSASNLHPENSKLLVILIDGLRWDAINTSHIHHGEGCAEGCVDAESFFTTVQRVGATAAYNNPVFPTTPTPNWNTIASGLLPMSHGVLSDTGRTLETAGLTPIWESSVSSGKKTALIGWTSCDGVTTDPLLICTDRISLSGAANLLVQLTGDAALAAELLVAQEHSLVMMRTSLVYWASEHVGPKSKFVRRMMAEMEAVLEELFLELRNAGIWDKVSVVLVSGNGQTSTRPAVSRPVRVEECLTAPVHYRYSSAGSAILIPPEHTTAEQMVEQLEKCEEFAPGTASWYQKTELPPVDQWAGGNNEVLLVASEGFALRDVVNRTSGRDLLYSEDGDLQLARAELPRGPAGGRGRMAGDGYDTANLDMNAVFIAKGPGVVRGVTGASILQTDVYQVLCHLAGLQPQLHHGQWDTVDWMMVPSACSTMQPTHHAIVASLMLIYTLYYVLQ</sequence>
<keyword evidence="1" id="KW-0732">Signal</keyword>
<dbReference type="Gene3D" id="3.40.720.10">
    <property type="entry name" value="Alkaline Phosphatase, subunit A"/>
    <property type="match status" value="1"/>
</dbReference>
<dbReference type="AlphaFoldDB" id="A0A6A7G2F6"/>
<dbReference type="InterPro" id="IPR017850">
    <property type="entry name" value="Alkaline_phosphatase_core_sf"/>
</dbReference>
<dbReference type="GO" id="GO:0016787">
    <property type="term" value="F:hydrolase activity"/>
    <property type="evidence" value="ECO:0007669"/>
    <property type="project" value="UniProtKB-ARBA"/>
</dbReference>
<feature type="signal peptide" evidence="1">
    <location>
        <begin position="1"/>
        <end position="19"/>
    </location>
</feature>
<organism evidence="2">
    <name type="scientific">Hirondellea gigas</name>
    <dbReference type="NCBI Taxonomy" id="1518452"/>
    <lineage>
        <taxon>Eukaryota</taxon>
        <taxon>Metazoa</taxon>
        <taxon>Ecdysozoa</taxon>
        <taxon>Arthropoda</taxon>
        <taxon>Crustacea</taxon>
        <taxon>Multicrustacea</taxon>
        <taxon>Malacostraca</taxon>
        <taxon>Eumalacostraca</taxon>
        <taxon>Peracarida</taxon>
        <taxon>Amphipoda</taxon>
        <taxon>Amphilochidea</taxon>
        <taxon>Lysianassida</taxon>
        <taxon>Lysianassidira</taxon>
        <taxon>Lysianassoidea</taxon>
        <taxon>Lysianassidae</taxon>
        <taxon>Hirondellea</taxon>
    </lineage>
</organism>
<reference evidence="2" key="1">
    <citation type="submission" date="2017-11" db="EMBL/GenBank/DDBJ databases">
        <title>The sensing device of the deep-sea amphipod.</title>
        <authorList>
            <person name="Kobayashi H."/>
            <person name="Nagahama T."/>
            <person name="Arai W."/>
            <person name="Sasagawa Y."/>
            <person name="Umeda M."/>
            <person name="Hayashi T."/>
            <person name="Nikaido I."/>
            <person name="Watanabe H."/>
            <person name="Oguri K."/>
            <person name="Kitazato H."/>
            <person name="Fujioka K."/>
            <person name="Kido Y."/>
            <person name="Takami H."/>
        </authorList>
    </citation>
    <scope>NUCLEOTIDE SEQUENCE</scope>
    <source>
        <tissue evidence="2">Whole body</tissue>
    </source>
</reference>
<dbReference type="SUPFAM" id="SSF53649">
    <property type="entry name" value="Alkaline phosphatase-like"/>
    <property type="match status" value="1"/>
</dbReference>
<protein>
    <submittedName>
        <fullName evidence="2">Ectonucleotide pyrophosphatase/phosphodiesterase family member 6-like</fullName>
    </submittedName>
</protein>
<evidence type="ECO:0000256" key="1">
    <source>
        <dbReference type="SAM" id="SignalP"/>
    </source>
</evidence>
<name>A0A6A7G2F6_9CRUS</name>
<feature type="chain" id="PRO_5025694051" evidence="1">
    <location>
        <begin position="20"/>
        <end position="486"/>
    </location>
</feature>
<accession>A0A6A7G2F6</accession>
<dbReference type="EMBL" id="IACT01005359">
    <property type="protein sequence ID" value="LAC24519.1"/>
    <property type="molecule type" value="mRNA"/>
</dbReference>
<proteinExistence type="evidence at transcript level"/>
<dbReference type="PANTHER" id="PTHR10151">
    <property type="entry name" value="ECTONUCLEOTIDE PYROPHOSPHATASE/PHOSPHODIESTERASE"/>
    <property type="match status" value="1"/>
</dbReference>